<dbReference type="InterPro" id="IPR045180">
    <property type="entry name" value="La_dom_prot"/>
</dbReference>
<dbReference type="PANTHER" id="PTHR22792">
    <property type="entry name" value="LUPUS LA PROTEIN-RELATED"/>
    <property type="match status" value="1"/>
</dbReference>
<accession>A0A8J4Y4P7</accession>
<gene>
    <name evidence="5" type="primary">larp</name>
    <name evidence="5" type="ORF">GWK47_006725</name>
</gene>
<proteinExistence type="predicted"/>
<evidence type="ECO:0000256" key="1">
    <source>
        <dbReference type="ARBA" id="ARBA00022884"/>
    </source>
</evidence>
<dbReference type="Pfam" id="PF05383">
    <property type="entry name" value="La"/>
    <property type="match status" value="1"/>
</dbReference>
<evidence type="ECO:0000313" key="5">
    <source>
        <dbReference type="EMBL" id="KAG0720517.1"/>
    </source>
</evidence>
<dbReference type="AlphaFoldDB" id="A0A8J4Y4P7"/>
<dbReference type="SMART" id="SM00715">
    <property type="entry name" value="LA"/>
    <property type="match status" value="1"/>
</dbReference>
<evidence type="ECO:0000259" key="4">
    <source>
        <dbReference type="PROSITE" id="PS50961"/>
    </source>
</evidence>
<evidence type="ECO:0000256" key="2">
    <source>
        <dbReference type="PROSITE-ProRule" id="PRU00332"/>
    </source>
</evidence>
<dbReference type="SUPFAM" id="SSF46785">
    <property type="entry name" value="Winged helix' DNA-binding domain"/>
    <property type="match status" value="1"/>
</dbReference>
<dbReference type="Proteomes" id="UP000770661">
    <property type="component" value="Unassembled WGS sequence"/>
</dbReference>
<protein>
    <submittedName>
        <fullName evidence="5">La-related protein 1</fullName>
    </submittedName>
</protein>
<dbReference type="GO" id="GO:0045727">
    <property type="term" value="P:positive regulation of translation"/>
    <property type="evidence" value="ECO:0007669"/>
    <property type="project" value="TreeGrafter"/>
</dbReference>
<dbReference type="InterPro" id="IPR006630">
    <property type="entry name" value="La_HTH"/>
</dbReference>
<dbReference type="PROSITE" id="PS50961">
    <property type="entry name" value="HTH_LA"/>
    <property type="match status" value="1"/>
</dbReference>
<feature type="domain" description="HTH La-type RNA-binding" evidence="4">
    <location>
        <begin position="1"/>
        <end position="90"/>
    </location>
</feature>
<evidence type="ECO:0000313" key="6">
    <source>
        <dbReference type="Proteomes" id="UP000770661"/>
    </source>
</evidence>
<keyword evidence="6" id="KW-1185">Reference proteome</keyword>
<keyword evidence="1 2" id="KW-0694">RNA-binding</keyword>
<name>A0A8J4Y4P7_CHIOP</name>
<evidence type="ECO:0000256" key="3">
    <source>
        <dbReference type="SAM" id="MobiDB-lite"/>
    </source>
</evidence>
<reference evidence="5" key="1">
    <citation type="submission" date="2020-07" db="EMBL/GenBank/DDBJ databases">
        <title>The High-quality genome of the commercially important snow crab, Chionoecetes opilio.</title>
        <authorList>
            <person name="Jeong J.-H."/>
            <person name="Ryu S."/>
        </authorList>
    </citation>
    <scope>NUCLEOTIDE SEQUENCE</scope>
    <source>
        <strain evidence="5">MADBK_172401_WGS</strain>
        <tissue evidence="5">Digestive gland</tissue>
    </source>
</reference>
<feature type="region of interest" description="Disordered" evidence="3">
    <location>
        <begin position="108"/>
        <end position="234"/>
    </location>
</feature>
<feature type="compositionally biased region" description="Polar residues" evidence="3">
    <location>
        <begin position="127"/>
        <end position="138"/>
    </location>
</feature>
<feature type="compositionally biased region" description="Low complexity" evidence="3">
    <location>
        <begin position="178"/>
        <end position="212"/>
    </location>
</feature>
<feature type="compositionally biased region" description="Low complexity" evidence="3">
    <location>
        <begin position="155"/>
        <end position="169"/>
    </location>
</feature>
<dbReference type="InterPro" id="IPR036390">
    <property type="entry name" value="WH_DNA-bd_sf"/>
</dbReference>
<dbReference type="GO" id="GO:0005829">
    <property type="term" value="C:cytosol"/>
    <property type="evidence" value="ECO:0007669"/>
    <property type="project" value="TreeGrafter"/>
</dbReference>
<dbReference type="Gene3D" id="1.10.10.10">
    <property type="entry name" value="Winged helix-like DNA-binding domain superfamily/Winged helix DNA-binding domain"/>
    <property type="match status" value="1"/>
</dbReference>
<dbReference type="CDD" id="cd07323">
    <property type="entry name" value="LAM"/>
    <property type="match status" value="1"/>
</dbReference>
<dbReference type="GO" id="GO:0010494">
    <property type="term" value="C:cytoplasmic stress granule"/>
    <property type="evidence" value="ECO:0007669"/>
    <property type="project" value="TreeGrafter"/>
</dbReference>
<dbReference type="GO" id="GO:0003723">
    <property type="term" value="F:RNA binding"/>
    <property type="evidence" value="ECO:0007669"/>
    <property type="project" value="UniProtKB-UniRule"/>
</dbReference>
<organism evidence="5 6">
    <name type="scientific">Chionoecetes opilio</name>
    <name type="common">Atlantic snow crab</name>
    <name type="synonym">Cancer opilio</name>
    <dbReference type="NCBI Taxonomy" id="41210"/>
    <lineage>
        <taxon>Eukaryota</taxon>
        <taxon>Metazoa</taxon>
        <taxon>Ecdysozoa</taxon>
        <taxon>Arthropoda</taxon>
        <taxon>Crustacea</taxon>
        <taxon>Multicrustacea</taxon>
        <taxon>Malacostraca</taxon>
        <taxon>Eumalacostraca</taxon>
        <taxon>Eucarida</taxon>
        <taxon>Decapoda</taxon>
        <taxon>Pleocyemata</taxon>
        <taxon>Brachyura</taxon>
        <taxon>Eubrachyura</taxon>
        <taxon>Majoidea</taxon>
        <taxon>Majidae</taxon>
        <taxon>Chionoecetes</taxon>
    </lineage>
</organism>
<dbReference type="EMBL" id="JACEEZ010012726">
    <property type="protein sequence ID" value="KAG0720517.1"/>
    <property type="molecule type" value="Genomic_DNA"/>
</dbReference>
<sequence>MIYLYLFIYFLSREYYFSEENLANDIFMRRKMSKDGFIPVSLIASFNRMKQLTQDVKLIVDVCKTSDRLDVKDEVWLRTKHEPTKWPLEDAAAGALQALLATAAAANKTHNTHHNTHPMDPSMADTPHNTHASMTTEPASAIPHNASITNTPSNTPVNVSSTPTDTTTDSKVQSIPNDATSPTDLPSPSSLPSATTSPSPINNNPTTTATATQQDSHSDDTESLPTKPSTVMDPEVAEFTPHPRKLDPAQPEFIPSGSQMETGNTTVPSSRCFIFVDSSLSWVKYICNATMQCCF</sequence>
<dbReference type="PANTHER" id="PTHR22792:SF132">
    <property type="entry name" value="LA-RELATED PROTEIN 1"/>
    <property type="match status" value="1"/>
</dbReference>
<dbReference type="InterPro" id="IPR036388">
    <property type="entry name" value="WH-like_DNA-bd_sf"/>
</dbReference>
<dbReference type="OrthoDB" id="340227at2759"/>
<comment type="caution">
    <text evidence="5">The sequence shown here is derived from an EMBL/GenBank/DDBJ whole genome shotgun (WGS) entry which is preliminary data.</text>
</comment>